<accession>A0A168I2S0</accession>
<keyword evidence="4 6" id="KW-0472">Membrane</keyword>
<feature type="transmembrane region" description="Helical" evidence="6">
    <location>
        <begin position="201"/>
        <end position="219"/>
    </location>
</feature>
<proteinExistence type="inferred from homology"/>
<comment type="similarity">
    <text evidence="5">Belongs to the SAT4 family.</text>
</comment>
<evidence type="ECO:0000259" key="7">
    <source>
        <dbReference type="Pfam" id="PF20684"/>
    </source>
</evidence>
<dbReference type="EMBL" id="AZHF01000003">
    <property type="protein sequence ID" value="OAA78656.1"/>
    <property type="molecule type" value="Genomic_DNA"/>
</dbReference>
<evidence type="ECO:0000256" key="5">
    <source>
        <dbReference type="ARBA" id="ARBA00038359"/>
    </source>
</evidence>
<feature type="transmembrane region" description="Helical" evidence="6">
    <location>
        <begin position="42"/>
        <end position="63"/>
    </location>
</feature>
<dbReference type="GO" id="GO:0016020">
    <property type="term" value="C:membrane"/>
    <property type="evidence" value="ECO:0007669"/>
    <property type="project" value="UniProtKB-SubCell"/>
</dbReference>
<dbReference type="InterPro" id="IPR052337">
    <property type="entry name" value="SAT4-like"/>
</dbReference>
<keyword evidence="9" id="KW-1185">Reference proteome</keyword>
<feature type="transmembrane region" description="Helical" evidence="6">
    <location>
        <begin position="12"/>
        <end position="30"/>
    </location>
</feature>
<protein>
    <recommendedName>
        <fullName evidence="7">Rhodopsin domain-containing protein</fullName>
    </recommendedName>
</protein>
<name>A0A168I2S0_CORDF</name>
<evidence type="ECO:0000256" key="2">
    <source>
        <dbReference type="ARBA" id="ARBA00022692"/>
    </source>
</evidence>
<feature type="transmembrane region" description="Helical" evidence="6">
    <location>
        <begin position="163"/>
        <end position="189"/>
    </location>
</feature>
<dbReference type="Proteomes" id="UP000076881">
    <property type="component" value="Unassembled WGS sequence"/>
</dbReference>
<evidence type="ECO:0000256" key="1">
    <source>
        <dbReference type="ARBA" id="ARBA00004141"/>
    </source>
</evidence>
<keyword evidence="3 6" id="KW-1133">Transmembrane helix</keyword>
<reference evidence="8 9" key="1">
    <citation type="journal article" date="2016" name="Genome Biol. Evol.">
        <title>Divergent and convergent evolution of fungal pathogenicity.</title>
        <authorList>
            <person name="Shang Y."/>
            <person name="Xiao G."/>
            <person name="Zheng P."/>
            <person name="Cen K."/>
            <person name="Zhan S."/>
            <person name="Wang C."/>
        </authorList>
    </citation>
    <scope>NUCLEOTIDE SEQUENCE [LARGE SCALE GENOMIC DNA]</scope>
    <source>
        <strain evidence="8 9">RCEF 1005</strain>
    </source>
</reference>
<organism evidence="8 9">
    <name type="scientific">Akanthomyces lecanii RCEF 1005</name>
    <dbReference type="NCBI Taxonomy" id="1081108"/>
    <lineage>
        <taxon>Eukaryota</taxon>
        <taxon>Fungi</taxon>
        <taxon>Dikarya</taxon>
        <taxon>Ascomycota</taxon>
        <taxon>Pezizomycotina</taxon>
        <taxon>Sordariomycetes</taxon>
        <taxon>Hypocreomycetidae</taxon>
        <taxon>Hypocreales</taxon>
        <taxon>Cordycipitaceae</taxon>
        <taxon>Akanthomyces</taxon>
        <taxon>Cordyceps confragosa</taxon>
    </lineage>
</organism>
<evidence type="ECO:0000313" key="8">
    <source>
        <dbReference type="EMBL" id="OAA78656.1"/>
    </source>
</evidence>
<evidence type="ECO:0000256" key="3">
    <source>
        <dbReference type="ARBA" id="ARBA00022989"/>
    </source>
</evidence>
<keyword evidence="2 6" id="KW-0812">Transmembrane</keyword>
<comment type="caution">
    <text evidence="8">The sequence shown here is derived from an EMBL/GenBank/DDBJ whole genome shotgun (WGS) entry which is preliminary data.</text>
</comment>
<dbReference type="Pfam" id="PF20684">
    <property type="entry name" value="Fung_rhodopsin"/>
    <property type="match status" value="1"/>
</dbReference>
<feature type="domain" description="Rhodopsin" evidence="7">
    <location>
        <begin position="26"/>
        <end position="264"/>
    </location>
</feature>
<feature type="transmembrane region" description="Helical" evidence="6">
    <location>
        <begin position="83"/>
        <end position="107"/>
    </location>
</feature>
<comment type="subcellular location">
    <subcellularLocation>
        <location evidence="1">Membrane</location>
        <topology evidence="1">Multi-pass membrane protein</topology>
    </subcellularLocation>
</comment>
<evidence type="ECO:0000313" key="9">
    <source>
        <dbReference type="Proteomes" id="UP000076881"/>
    </source>
</evidence>
<dbReference type="PANTHER" id="PTHR33048:SF96">
    <property type="entry name" value="INTEGRAL MEMBRANE PROTEIN"/>
    <property type="match status" value="1"/>
</dbReference>
<evidence type="ECO:0000256" key="4">
    <source>
        <dbReference type="ARBA" id="ARBA00023136"/>
    </source>
</evidence>
<gene>
    <name evidence="8" type="ORF">LEL_05479</name>
</gene>
<evidence type="ECO:0000256" key="6">
    <source>
        <dbReference type="SAM" id="Phobius"/>
    </source>
</evidence>
<dbReference type="PANTHER" id="PTHR33048">
    <property type="entry name" value="PTH11-LIKE INTEGRAL MEMBRANE PROTEIN (AFU_ORTHOLOGUE AFUA_5G11245)"/>
    <property type="match status" value="1"/>
</dbReference>
<dbReference type="InterPro" id="IPR049326">
    <property type="entry name" value="Rhodopsin_dom_fungi"/>
</dbReference>
<dbReference type="OrthoDB" id="3936451at2759"/>
<dbReference type="AlphaFoldDB" id="A0A168I2S0"/>
<sequence length="382" mass="42239">MAENRGPQLLGVNIAFSIITCSIVLLRCYTRAVIVRAFGVDDLIMILATICYLGYIISSNIGVKYGTGQHKSDLSEAHYQRAMMQWWFCYLFFSITMITSKLSFAYFLLRIINKKAHAWIIYSASMCTVVGGVVFFFVTLLQCHPISHYWDKTDSGHCISMDIIIALGYLYSAFSVVTDFTFAILPGFVVWHLNLQKRARLVVIILITMGCVASAAVAVRMPFLKSFNDPDFLWATTDIAIWTTIEMSLAISAASISTLRPLVKAVGWKFGLSSQRTGGSNLYGANGRRSRLPSFHNASSKKLGHHVYIKSEFSQDASCTGGDPRWKIGTQATAYAANLDGGRKDASFGTGDGSFECLELTSSDRGAEEGYASKVSPKYFLY</sequence>
<feature type="transmembrane region" description="Helical" evidence="6">
    <location>
        <begin position="119"/>
        <end position="143"/>
    </location>
</feature>
<feature type="transmembrane region" description="Helical" evidence="6">
    <location>
        <begin position="239"/>
        <end position="259"/>
    </location>
</feature>